<dbReference type="EMBL" id="UYSL01019802">
    <property type="protein sequence ID" value="VDL70042.1"/>
    <property type="molecule type" value="Genomic_DNA"/>
</dbReference>
<comment type="subcellular location">
    <subcellularLocation>
        <location evidence="1">Membrane</location>
    </subcellularLocation>
</comment>
<dbReference type="InterPro" id="IPR013057">
    <property type="entry name" value="AA_transpt_TM"/>
</dbReference>
<evidence type="ECO:0000256" key="4">
    <source>
        <dbReference type="ARBA" id="ARBA00022989"/>
    </source>
</evidence>
<feature type="transmembrane region" description="Helical" evidence="6">
    <location>
        <begin position="352"/>
        <end position="373"/>
    </location>
</feature>
<accession>A0A0N4XUP7</accession>
<feature type="transmembrane region" description="Helical" evidence="6">
    <location>
        <begin position="133"/>
        <end position="156"/>
    </location>
</feature>
<dbReference type="Pfam" id="PF01490">
    <property type="entry name" value="Aa_trans"/>
    <property type="match status" value="1"/>
</dbReference>
<evidence type="ECO:0000256" key="1">
    <source>
        <dbReference type="ARBA" id="ARBA00004370"/>
    </source>
</evidence>
<evidence type="ECO:0000313" key="8">
    <source>
        <dbReference type="EMBL" id="VDL70042.1"/>
    </source>
</evidence>
<evidence type="ECO:0000256" key="3">
    <source>
        <dbReference type="ARBA" id="ARBA00022692"/>
    </source>
</evidence>
<evidence type="ECO:0000256" key="5">
    <source>
        <dbReference type="ARBA" id="ARBA00023136"/>
    </source>
</evidence>
<keyword evidence="5 6" id="KW-0472">Membrane</keyword>
<name>A0A0N4XUP7_NIPBR</name>
<feature type="transmembrane region" description="Helical" evidence="6">
    <location>
        <begin position="287"/>
        <end position="305"/>
    </location>
</feature>
<gene>
    <name evidence="8" type="ORF">NBR_LOCUS6453</name>
</gene>
<sequence length="492" mass="54172">MPSKVYQIDEKHQQSDRGLHWVMAAVFVVGDLAGGGMIALPNALVNTGLIPGLILISLAALCSGYTGLQLASNWTMLQKRWEIYRGGCRRPYGEMAFRACGRKMRTFVAVMVCLCQFGFATVLILLAAKNSSILLHFFVGIKVNFCWLIVIVGLVVWPATMLKSPMHFWQAAIFSALSSTLAVCLLLVGFAHDSGVCGQDVPQRPFEVRNFFMAYGTMAFAFGGHAVFPTIQNDMKQPRHFTRSVLMAYALIVLYYGSVSVTGYSVYGASVGEAVIPSVQLQWVQQTVNLMIALHVITTIVIVVSPITQQIEEILKTPHHFGWQRFLVRTSLFWFIIFVALSVPNFGPLLDLIGASTMTMMTMILPSVFYLYLNASYLKRKHLIKEGKMSKDSPDTERATIKDIFTYVPKAVLVINLFSLTFGIIGGLVSTGLTFIKLCGAEVAAPCYIQYIQQGSLPFAASQTGTVNCCGTFRNLTVSGVDPLGFCSLHQN</sequence>
<feature type="transmembrane region" description="Helical" evidence="6">
    <location>
        <begin position="168"/>
        <end position="191"/>
    </location>
</feature>
<organism evidence="10">
    <name type="scientific">Nippostrongylus brasiliensis</name>
    <name type="common">Rat hookworm</name>
    <dbReference type="NCBI Taxonomy" id="27835"/>
    <lineage>
        <taxon>Eukaryota</taxon>
        <taxon>Metazoa</taxon>
        <taxon>Ecdysozoa</taxon>
        <taxon>Nematoda</taxon>
        <taxon>Chromadorea</taxon>
        <taxon>Rhabditida</taxon>
        <taxon>Rhabditina</taxon>
        <taxon>Rhabditomorpha</taxon>
        <taxon>Strongyloidea</taxon>
        <taxon>Heligmosomidae</taxon>
        <taxon>Nippostrongylus</taxon>
    </lineage>
</organism>
<keyword evidence="4 6" id="KW-1133">Transmembrane helix</keyword>
<dbReference type="STRING" id="27835.A0A0N4XUP7"/>
<dbReference type="OMA" id="HVITTIV"/>
<dbReference type="Proteomes" id="UP000271162">
    <property type="component" value="Unassembled WGS sequence"/>
</dbReference>
<protein>
    <submittedName>
        <fullName evidence="10">Aa_trans domain-containing protein</fullName>
    </submittedName>
</protein>
<feature type="domain" description="Amino acid transporter transmembrane" evidence="7">
    <location>
        <begin position="19"/>
        <end position="379"/>
    </location>
</feature>
<feature type="transmembrane region" description="Helical" evidence="6">
    <location>
        <begin position="411"/>
        <end position="436"/>
    </location>
</feature>
<feature type="transmembrane region" description="Helical" evidence="6">
    <location>
        <begin position="244"/>
        <end position="267"/>
    </location>
</feature>
<evidence type="ECO:0000256" key="2">
    <source>
        <dbReference type="ARBA" id="ARBA00022448"/>
    </source>
</evidence>
<dbReference type="GO" id="GO:0016020">
    <property type="term" value="C:membrane"/>
    <property type="evidence" value="ECO:0007669"/>
    <property type="project" value="UniProtKB-SubCell"/>
</dbReference>
<keyword evidence="2" id="KW-0813">Transport</keyword>
<feature type="transmembrane region" description="Helical" evidence="6">
    <location>
        <begin position="21"/>
        <end position="43"/>
    </location>
</feature>
<evidence type="ECO:0000313" key="10">
    <source>
        <dbReference type="WBParaSite" id="NBR_0000645201-mRNA-1"/>
    </source>
</evidence>
<reference evidence="8 9" key="2">
    <citation type="submission" date="2018-11" db="EMBL/GenBank/DDBJ databases">
        <authorList>
            <consortium name="Pathogen Informatics"/>
        </authorList>
    </citation>
    <scope>NUCLEOTIDE SEQUENCE [LARGE SCALE GENOMIC DNA]</scope>
</reference>
<dbReference type="PANTHER" id="PTHR48017">
    <property type="entry name" value="OS05G0424000 PROTEIN-RELATED"/>
    <property type="match status" value="1"/>
</dbReference>
<feature type="transmembrane region" description="Helical" evidence="6">
    <location>
        <begin position="326"/>
        <end position="346"/>
    </location>
</feature>
<dbReference type="WBParaSite" id="NBR_0000645201-mRNA-1">
    <property type="protein sequence ID" value="NBR_0000645201-mRNA-1"/>
    <property type="gene ID" value="NBR_0000645201"/>
</dbReference>
<feature type="transmembrane region" description="Helical" evidence="6">
    <location>
        <begin position="211"/>
        <end position="232"/>
    </location>
</feature>
<feature type="transmembrane region" description="Helical" evidence="6">
    <location>
        <begin position="107"/>
        <end position="127"/>
    </location>
</feature>
<keyword evidence="9" id="KW-1185">Reference proteome</keyword>
<feature type="transmembrane region" description="Helical" evidence="6">
    <location>
        <begin position="49"/>
        <end position="71"/>
    </location>
</feature>
<evidence type="ECO:0000256" key="6">
    <source>
        <dbReference type="SAM" id="Phobius"/>
    </source>
</evidence>
<keyword evidence="3 6" id="KW-0812">Transmembrane</keyword>
<evidence type="ECO:0000313" key="9">
    <source>
        <dbReference type="Proteomes" id="UP000271162"/>
    </source>
</evidence>
<evidence type="ECO:0000259" key="7">
    <source>
        <dbReference type="Pfam" id="PF01490"/>
    </source>
</evidence>
<dbReference type="AlphaFoldDB" id="A0A0N4XUP7"/>
<proteinExistence type="predicted"/>
<dbReference type="FunFam" id="1.20.1740.10:FF:000052">
    <property type="entry name" value="Lysine histidine transporter-like 3"/>
    <property type="match status" value="1"/>
</dbReference>
<reference evidence="10" key="1">
    <citation type="submission" date="2017-02" db="UniProtKB">
        <authorList>
            <consortium name="WormBaseParasite"/>
        </authorList>
    </citation>
    <scope>IDENTIFICATION</scope>
</reference>